<dbReference type="Gene3D" id="2.60.40.4070">
    <property type="match status" value="1"/>
</dbReference>
<accession>A0A1V6CCN6</accession>
<keyword evidence="1" id="KW-0732">Signal</keyword>
<dbReference type="InterPro" id="IPR025965">
    <property type="entry name" value="FlgD/Vpr_Ig-like"/>
</dbReference>
<organism evidence="3">
    <name type="scientific">candidate division TA06 bacterium ADurb.Bin131</name>
    <dbReference type="NCBI Taxonomy" id="1852827"/>
    <lineage>
        <taxon>Bacteria</taxon>
        <taxon>Bacteria division TA06</taxon>
    </lineage>
</organism>
<gene>
    <name evidence="3" type="ORF">BWX89_00432</name>
</gene>
<evidence type="ECO:0000259" key="2">
    <source>
        <dbReference type="Pfam" id="PF13860"/>
    </source>
</evidence>
<protein>
    <recommendedName>
        <fullName evidence="2">FlgD/Vpr Ig-like domain-containing protein</fullName>
    </recommendedName>
</protein>
<dbReference type="Proteomes" id="UP000485562">
    <property type="component" value="Unassembled WGS sequence"/>
</dbReference>
<evidence type="ECO:0000256" key="1">
    <source>
        <dbReference type="SAM" id="SignalP"/>
    </source>
</evidence>
<proteinExistence type="predicted"/>
<name>A0A1V6CCN6_UNCT6</name>
<feature type="signal peptide" evidence="1">
    <location>
        <begin position="1"/>
        <end position="23"/>
    </location>
</feature>
<evidence type="ECO:0000313" key="3">
    <source>
        <dbReference type="EMBL" id="OQB74668.1"/>
    </source>
</evidence>
<sequence>MKKIILVLVCLSLHIFFSYPLKADQPKAFLQEANRYVFQAVNLSDKIEAIYLYGITHFPSDKTYVIGLEQSLADFYIEYKYYLEYATGQGGVVSNPSPNPTAFTTSETCNTSGYFSGPAGEGWIRVTTTAQQDPDCCEEIQVQRVDTSSFVWEAILFKIVYDILPVKDWSPDEVKLNILDSSNDVVFSTNLTNSPGNNKTYLWNGKDNTGALVVYGDYKVKIKVKEGSSTMETEEYQFTVYQINVGDAVYRDKTGGQNHAGLLYGYTGENVKTDLLDYSKYTVTHIAGTGHVVEEVTLTNFIGEWGYYGPYNPSSFSRGPRKAVCYTANNLLGKDYCISQPLVYYGDTWEGTPEDIKKIRCN</sequence>
<feature type="chain" id="PRO_5010715099" description="FlgD/Vpr Ig-like domain-containing protein" evidence="1">
    <location>
        <begin position="24"/>
        <end position="362"/>
    </location>
</feature>
<reference evidence="3" key="1">
    <citation type="submission" date="2017-02" db="EMBL/GenBank/DDBJ databases">
        <title>Delving into the versatile metabolic prowess of the omnipresent phylum Bacteroidetes.</title>
        <authorList>
            <person name="Nobu M.K."/>
            <person name="Mei R."/>
            <person name="Narihiro T."/>
            <person name="Kuroda K."/>
            <person name="Liu W.-T."/>
        </authorList>
    </citation>
    <scope>NUCLEOTIDE SEQUENCE</scope>
    <source>
        <strain evidence="3">ADurb.Bin131</strain>
    </source>
</reference>
<dbReference type="AlphaFoldDB" id="A0A1V6CCN6"/>
<dbReference type="EMBL" id="MWDQ01000034">
    <property type="protein sequence ID" value="OQB74668.1"/>
    <property type="molecule type" value="Genomic_DNA"/>
</dbReference>
<dbReference type="Pfam" id="PF13860">
    <property type="entry name" value="FlgD_ig"/>
    <property type="match status" value="1"/>
</dbReference>
<comment type="caution">
    <text evidence="3">The sequence shown here is derived from an EMBL/GenBank/DDBJ whole genome shotgun (WGS) entry which is preliminary data.</text>
</comment>
<feature type="domain" description="FlgD/Vpr Ig-like" evidence="2">
    <location>
        <begin position="172"/>
        <end position="227"/>
    </location>
</feature>